<dbReference type="AlphaFoldDB" id="A0AAV9MWK8"/>
<dbReference type="EMBL" id="JAVRRD010000044">
    <property type="protein sequence ID" value="KAK5044726.1"/>
    <property type="molecule type" value="Genomic_DNA"/>
</dbReference>
<dbReference type="InterPro" id="IPR002347">
    <property type="entry name" value="SDR_fam"/>
</dbReference>
<evidence type="ECO:0000313" key="4">
    <source>
        <dbReference type="EMBL" id="KAK5044726.1"/>
    </source>
</evidence>
<reference evidence="4 5" key="1">
    <citation type="submission" date="2023-08" db="EMBL/GenBank/DDBJ databases">
        <title>Black Yeasts Isolated from many extreme environments.</title>
        <authorList>
            <person name="Coleine C."/>
            <person name="Stajich J.E."/>
            <person name="Selbmann L."/>
        </authorList>
    </citation>
    <scope>NUCLEOTIDE SEQUENCE [LARGE SCALE GENOMIC DNA]</scope>
    <source>
        <strain evidence="4 5">CCFEE 5792</strain>
    </source>
</reference>
<gene>
    <name evidence="4" type="ORF">LTR84_010500</name>
</gene>
<sequence>MPGYQSQGPVDCTITVDSSKVKGKTAIVTGGANGIGEAYTRALAAAGVYITIGDLDESSTEKLTSEFPKQIHFVKCNVTNWDDQTRLFREAESFSPTHQIHYVVANAGIIRKDEVFEFGEPTEPELSTIDVNIKGTLYTVKLAMHYFIKQNGIVPGPEQHDTCLVLIGSGAGIHDCLRIPQYSATKWAARGIMHSLRRTSHFYGSRVNVIHPWYVKTKILSEEVFEEVKAKGVEFATVEDAGQCLLRILSDESINGRSLFIAARKWASTGYMDLDLEDTEENELRKEIQFDQMRGNPVEDGLIV</sequence>
<evidence type="ECO:0000256" key="1">
    <source>
        <dbReference type="ARBA" id="ARBA00006484"/>
    </source>
</evidence>
<dbReference type="GO" id="GO:0016491">
    <property type="term" value="F:oxidoreductase activity"/>
    <property type="evidence" value="ECO:0007669"/>
    <property type="project" value="UniProtKB-KW"/>
</dbReference>
<dbReference type="GeneID" id="89978657"/>
<dbReference type="Gene3D" id="3.40.50.720">
    <property type="entry name" value="NAD(P)-binding Rossmann-like Domain"/>
    <property type="match status" value="1"/>
</dbReference>
<keyword evidence="5" id="KW-1185">Reference proteome</keyword>
<evidence type="ECO:0000313" key="5">
    <source>
        <dbReference type="Proteomes" id="UP001358417"/>
    </source>
</evidence>
<dbReference type="Proteomes" id="UP001358417">
    <property type="component" value="Unassembled WGS sequence"/>
</dbReference>
<evidence type="ECO:0000256" key="2">
    <source>
        <dbReference type="ARBA" id="ARBA00022857"/>
    </source>
</evidence>
<organism evidence="4 5">
    <name type="scientific">Exophiala bonariae</name>
    <dbReference type="NCBI Taxonomy" id="1690606"/>
    <lineage>
        <taxon>Eukaryota</taxon>
        <taxon>Fungi</taxon>
        <taxon>Dikarya</taxon>
        <taxon>Ascomycota</taxon>
        <taxon>Pezizomycotina</taxon>
        <taxon>Eurotiomycetes</taxon>
        <taxon>Chaetothyriomycetidae</taxon>
        <taxon>Chaetothyriales</taxon>
        <taxon>Herpotrichiellaceae</taxon>
        <taxon>Exophiala</taxon>
    </lineage>
</organism>
<dbReference type="RefSeq" id="XP_064700379.1">
    <property type="nucleotide sequence ID" value="XM_064854036.1"/>
</dbReference>
<accession>A0AAV9MWK8</accession>
<evidence type="ECO:0000256" key="3">
    <source>
        <dbReference type="ARBA" id="ARBA00023002"/>
    </source>
</evidence>
<keyword evidence="2" id="KW-0521">NADP</keyword>
<dbReference type="PANTHER" id="PTHR43180:SF31">
    <property type="entry name" value="CHAIN DEHYDROGENASE_REDUCTASE, PUTATIVE (AFU_ORTHOLOGUE AFUA_2G16570)-RELATED"/>
    <property type="match status" value="1"/>
</dbReference>
<dbReference type="SUPFAM" id="SSF51735">
    <property type="entry name" value="NAD(P)-binding Rossmann-fold domains"/>
    <property type="match status" value="1"/>
</dbReference>
<comment type="similarity">
    <text evidence="1">Belongs to the short-chain dehydrogenases/reductases (SDR) family.</text>
</comment>
<dbReference type="Pfam" id="PF00106">
    <property type="entry name" value="adh_short"/>
    <property type="match status" value="1"/>
</dbReference>
<name>A0AAV9MWK8_9EURO</name>
<proteinExistence type="inferred from homology"/>
<dbReference type="PRINTS" id="PR00081">
    <property type="entry name" value="GDHRDH"/>
</dbReference>
<dbReference type="PANTHER" id="PTHR43180">
    <property type="entry name" value="3-OXOACYL-(ACYL-CARRIER-PROTEIN) REDUCTASE (AFU_ORTHOLOGUE AFUA_6G11210)"/>
    <property type="match status" value="1"/>
</dbReference>
<protein>
    <submittedName>
        <fullName evidence="4">Uncharacterized protein</fullName>
    </submittedName>
</protein>
<keyword evidence="3" id="KW-0560">Oxidoreductase</keyword>
<dbReference type="PROSITE" id="PS00061">
    <property type="entry name" value="ADH_SHORT"/>
    <property type="match status" value="1"/>
</dbReference>
<dbReference type="InterPro" id="IPR020904">
    <property type="entry name" value="Sc_DH/Rdtase_CS"/>
</dbReference>
<dbReference type="InterPro" id="IPR036291">
    <property type="entry name" value="NAD(P)-bd_dom_sf"/>
</dbReference>
<comment type="caution">
    <text evidence="4">The sequence shown here is derived from an EMBL/GenBank/DDBJ whole genome shotgun (WGS) entry which is preliminary data.</text>
</comment>